<dbReference type="GO" id="GO:0003677">
    <property type="term" value="F:DNA binding"/>
    <property type="evidence" value="ECO:0007669"/>
    <property type="project" value="UniProtKB-KW"/>
</dbReference>
<dbReference type="SMART" id="SM00422">
    <property type="entry name" value="HTH_MERR"/>
    <property type="match status" value="1"/>
</dbReference>
<dbReference type="STRING" id="1406858.GCA_000710895_04284"/>
<evidence type="ECO:0000313" key="4">
    <source>
        <dbReference type="Proteomes" id="UP000255467"/>
    </source>
</evidence>
<keyword evidence="1" id="KW-0238">DNA-binding</keyword>
<dbReference type="Gene3D" id="1.10.1660.10">
    <property type="match status" value="1"/>
</dbReference>
<dbReference type="InterPro" id="IPR000551">
    <property type="entry name" value="MerR-type_HTH_dom"/>
</dbReference>
<dbReference type="Pfam" id="PF13411">
    <property type="entry name" value="MerR_1"/>
    <property type="match status" value="1"/>
</dbReference>
<dbReference type="AlphaFoldDB" id="A0A378YS52"/>
<dbReference type="InterPro" id="IPR009061">
    <property type="entry name" value="DNA-bd_dom_put_sf"/>
</dbReference>
<dbReference type="Proteomes" id="UP000255467">
    <property type="component" value="Unassembled WGS sequence"/>
</dbReference>
<feature type="domain" description="HTH merR-type" evidence="2">
    <location>
        <begin position="5"/>
        <end position="73"/>
    </location>
</feature>
<dbReference type="EMBL" id="UGRY01000002">
    <property type="protein sequence ID" value="SUA79593.1"/>
    <property type="molecule type" value="Genomic_DNA"/>
</dbReference>
<accession>A0A378YS52</accession>
<dbReference type="RefSeq" id="WP_051037528.1">
    <property type="nucleotide sequence ID" value="NZ_JADLRH010000013.1"/>
</dbReference>
<proteinExistence type="predicted"/>
<evidence type="ECO:0000259" key="2">
    <source>
        <dbReference type="PROSITE" id="PS50937"/>
    </source>
</evidence>
<dbReference type="PANTHER" id="PTHR30204">
    <property type="entry name" value="REDOX-CYCLING DRUG-SENSING TRANSCRIPTIONAL ACTIVATOR SOXR"/>
    <property type="match status" value="1"/>
</dbReference>
<dbReference type="InterPro" id="IPR047057">
    <property type="entry name" value="MerR_fam"/>
</dbReference>
<dbReference type="GO" id="GO:0003700">
    <property type="term" value="F:DNA-binding transcription factor activity"/>
    <property type="evidence" value="ECO:0007669"/>
    <property type="project" value="InterPro"/>
</dbReference>
<reference evidence="3 4" key="1">
    <citation type="submission" date="2018-06" db="EMBL/GenBank/DDBJ databases">
        <authorList>
            <consortium name="Pathogen Informatics"/>
            <person name="Doyle S."/>
        </authorList>
    </citation>
    <scope>NUCLEOTIDE SEQUENCE [LARGE SCALE GENOMIC DNA]</scope>
    <source>
        <strain evidence="3 4">NCTC1934</strain>
    </source>
</reference>
<dbReference type="OrthoDB" id="9802039at2"/>
<evidence type="ECO:0000313" key="3">
    <source>
        <dbReference type="EMBL" id="SUA79593.1"/>
    </source>
</evidence>
<sequence length="142" mass="15584">MSHALLDIAEVAARSGMAASALRYYEQQGLIVSAGRNGLRRTYEPEVVPRLALIACARRAGFTIAEIQHFLRATPDDTALRAQLVRKAREVDEDIARLTRMRDGLRHAAVCTHSRLVDCPEFTRTFAPPGAKSPGGDHCSND</sequence>
<protein>
    <submittedName>
        <fullName evidence="3">Redox-sensitive transcriptional activator soxR</fullName>
    </submittedName>
</protein>
<gene>
    <name evidence="3" type="primary">soxR_2</name>
    <name evidence="3" type="ORF">NCTC1934_03865</name>
</gene>
<name>A0A378YS52_9NOCA</name>
<dbReference type="SUPFAM" id="SSF46955">
    <property type="entry name" value="Putative DNA-binding domain"/>
    <property type="match status" value="1"/>
</dbReference>
<dbReference type="PROSITE" id="PS50937">
    <property type="entry name" value="HTH_MERR_2"/>
    <property type="match status" value="1"/>
</dbReference>
<keyword evidence="4" id="KW-1185">Reference proteome</keyword>
<dbReference type="PRINTS" id="PR00040">
    <property type="entry name" value="HTHMERR"/>
</dbReference>
<evidence type="ECO:0000256" key="1">
    <source>
        <dbReference type="ARBA" id="ARBA00023125"/>
    </source>
</evidence>
<dbReference type="PANTHER" id="PTHR30204:SF97">
    <property type="entry name" value="MERR FAMILY REGULATORY PROTEIN"/>
    <property type="match status" value="1"/>
</dbReference>
<organism evidence="3 4">
    <name type="scientific">Nocardia otitidiscaviarum</name>
    <dbReference type="NCBI Taxonomy" id="1823"/>
    <lineage>
        <taxon>Bacteria</taxon>
        <taxon>Bacillati</taxon>
        <taxon>Actinomycetota</taxon>
        <taxon>Actinomycetes</taxon>
        <taxon>Mycobacteriales</taxon>
        <taxon>Nocardiaceae</taxon>
        <taxon>Nocardia</taxon>
    </lineage>
</organism>